<dbReference type="InterPro" id="IPR005793">
    <property type="entry name" value="Formyl_trans_C"/>
</dbReference>
<dbReference type="EMBL" id="MNAN01000030">
    <property type="protein sequence ID" value="OHU95598.1"/>
    <property type="molecule type" value="Genomic_DNA"/>
</dbReference>
<proteinExistence type="predicted"/>
<protein>
    <recommendedName>
        <fullName evidence="5">Methionyl-tRNA formyltransferase</fullName>
    </recommendedName>
</protein>
<dbReference type="GO" id="GO:0005829">
    <property type="term" value="C:cytosol"/>
    <property type="evidence" value="ECO:0007669"/>
    <property type="project" value="TreeGrafter"/>
</dbReference>
<evidence type="ECO:0008006" key="5">
    <source>
        <dbReference type="Google" id="ProtNLM"/>
    </source>
</evidence>
<evidence type="ECO:0000259" key="2">
    <source>
        <dbReference type="Pfam" id="PF02911"/>
    </source>
</evidence>
<comment type="caution">
    <text evidence="3">The sequence shown here is derived from an EMBL/GenBank/DDBJ whole genome shotgun (WGS) entry which is preliminary data.</text>
</comment>
<organism evidence="3 4">
    <name type="scientific">Pseudoalteromonas byunsanensis</name>
    <dbReference type="NCBI Taxonomy" id="327939"/>
    <lineage>
        <taxon>Bacteria</taxon>
        <taxon>Pseudomonadati</taxon>
        <taxon>Pseudomonadota</taxon>
        <taxon>Gammaproteobacteria</taxon>
        <taxon>Alteromonadales</taxon>
        <taxon>Pseudoalteromonadaceae</taxon>
        <taxon>Pseudoalteromonas</taxon>
    </lineage>
</organism>
<reference evidence="3 4" key="1">
    <citation type="submission" date="2016-10" db="EMBL/GenBank/DDBJ databases">
        <title>Pseudoalteromonas amylolytica sp. nov., isolated from the surface seawater.</title>
        <authorList>
            <person name="Wu Y.-H."/>
            <person name="Cheng H."/>
            <person name="Jin X.-B."/>
            <person name="Wang C.-S."/>
            <person name="Xu X.-W."/>
        </authorList>
    </citation>
    <scope>NUCLEOTIDE SEQUENCE [LARGE SCALE GENOMIC DNA]</scope>
    <source>
        <strain evidence="3 4">JCM 12483</strain>
    </source>
</reference>
<feature type="domain" description="Formyl transferase N-terminal" evidence="1">
    <location>
        <begin position="66"/>
        <end position="176"/>
    </location>
</feature>
<dbReference type="STRING" id="327939.BIW53_10255"/>
<dbReference type="Gene3D" id="3.40.50.12230">
    <property type="match status" value="1"/>
</dbReference>
<keyword evidence="4" id="KW-1185">Reference proteome</keyword>
<dbReference type="SUPFAM" id="SSF50486">
    <property type="entry name" value="FMT C-terminal domain-like"/>
    <property type="match status" value="1"/>
</dbReference>
<feature type="domain" description="Formyl transferase C-terminal" evidence="2">
    <location>
        <begin position="209"/>
        <end position="292"/>
    </location>
</feature>
<dbReference type="AlphaFoldDB" id="A0A1S1N8B9"/>
<evidence type="ECO:0000313" key="4">
    <source>
        <dbReference type="Proteomes" id="UP000180253"/>
    </source>
</evidence>
<name>A0A1S1N8B9_9GAMM</name>
<dbReference type="InterPro" id="IPR036477">
    <property type="entry name" value="Formyl_transf_N_sf"/>
</dbReference>
<dbReference type="OrthoDB" id="9802815at2"/>
<dbReference type="Pfam" id="PF00551">
    <property type="entry name" value="Formyl_trans_N"/>
    <property type="match status" value="1"/>
</dbReference>
<dbReference type="InterPro" id="IPR011034">
    <property type="entry name" value="Formyl_transferase-like_C_sf"/>
</dbReference>
<gene>
    <name evidence="3" type="ORF">BIW53_10255</name>
</gene>
<evidence type="ECO:0000259" key="1">
    <source>
        <dbReference type="Pfam" id="PF00551"/>
    </source>
</evidence>
<dbReference type="Pfam" id="PF02911">
    <property type="entry name" value="Formyl_trans_C"/>
    <property type="match status" value="1"/>
</dbReference>
<accession>A0A1S1N8B9</accession>
<evidence type="ECO:0000313" key="3">
    <source>
        <dbReference type="EMBL" id="OHU95598.1"/>
    </source>
</evidence>
<dbReference type="SUPFAM" id="SSF53328">
    <property type="entry name" value="Formyltransferase"/>
    <property type="match status" value="1"/>
</dbReference>
<dbReference type="GO" id="GO:0004479">
    <property type="term" value="F:methionyl-tRNA formyltransferase activity"/>
    <property type="evidence" value="ECO:0007669"/>
    <property type="project" value="TreeGrafter"/>
</dbReference>
<sequence length="319" mass="36109">MYRSRCKETLVQKYAVFTGSCQSLPAIQYLLQSNKLGCVVLVDAEPNPDLAQLQYWLQQNNIQVVAYNQADDSRVLARLDELAINRALVYMFRHKLRDKLIQYFGGYLVNLHPSPLPEYRGPFPLYWQLRNGEEVTKLTIHRVTESIDDGDIAVDVDIEIHPFDTMNSLQQKVAQVVPYLIDTFCQLDEQQKLSWHKQAEHAHNSAPALTEQQLMVNWYQQTAKQVVNMARAGNVDSGCAIFAVGRDMFQLLQASIVECHLAGLQPGTVIEVDRHQGLLIKTKDAAVRFDVIGTQHGLFDGYRFAVLFGLEAGMSLSDI</sequence>
<dbReference type="Proteomes" id="UP000180253">
    <property type="component" value="Unassembled WGS sequence"/>
</dbReference>
<dbReference type="PANTHER" id="PTHR11138:SF5">
    <property type="entry name" value="METHIONYL-TRNA FORMYLTRANSFERASE, MITOCHONDRIAL"/>
    <property type="match status" value="1"/>
</dbReference>
<dbReference type="InterPro" id="IPR002376">
    <property type="entry name" value="Formyl_transf_N"/>
</dbReference>
<dbReference type="PANTHER" id="PTHR11138">
    <property type="entry name" value="METHIONYL-TRNA FORMYLTRANSFERASE"/>
    <property type="match status" value="1"/>
</dbReference>